<dbReference type="AlphaFoldDB" id="A0AAV2L535"/>
<feature type="region of interest" description="Disordered" evidence="1">
    <location>
        <begin position="1"/>
        <end position="79"/>
    </location>
</feature>
<name>A0AAV2L535_KNICA</name>
<keyword evidence="3" id="KW-1185">Reference proteome</keyword>
<dbReference type="EMBL" id="OZ035843">
    <property type="protein sequence ID" value="CAL1597331.1"/>
    <property type="molecule type" value="Genomic_DNA"/>
</dbReference>
<gene>
    <name evidence="2" type="ORF">KC01_LOCUS25842</name>
</gene>
<organism evidence="2 3">
    <name type="scientific">Knipowitschia caucasica</name>
    <name type="common">Caucasian dwarf goby</name>
    <name type="synonym">Pomatoschistus caucasicus</name>
    <dbReference type="NCBI Taxonomy" id="637954"/>
    <lineage>
        <taxon>Eukaryota</taxon>
        <taxon>Metazoa</taxon>
        <taxon>Chordata</taxon>
        <taxon>Craniata</taxon>
        <taxon>Vertebrata</taxon>
        <taxon>Euteleostomi</taxon>
        <taxon>Actinopterygii</taxon>
        <taxon>Neopterygii</taxon>
        <taxon>Teleostei</taxon>
        <taxon>Neoteleostei</taxon>
        <taxon>Acanthomorphata</taxon>
        <taxon>Gobiaria</taxon>
        <taxon>Gobiiformes</taxon>
        <taxon>Gobioidei</taxon>
        <taxon>Gobiidae</taxon>
        <taxon>Gobiinae</taxon>
        <taxon>Knipowitschia</taxon>
    </lineage>
</organism>
<proteinExistence type="predicted"/>
<evidence type="ECO:0000313" key="3">
    <source>
        <dbReference type="Proteomes" id="UP001497482"/>
    </source>
</evidence>
<evidence type="ECO:0000313" key="2">
    <source>
        <dbReference type="EMBL" id="CAL1597331.1"/>
    </source>
</evidence>
<feature type="compositionally biased region" description="Basic residues" evidence="1">
    <location>
        <begin position="1"/>
        <end position="10"/>
    </location>
</feature>
<protein>
    <submittedName>
        <fullName evidence="2">Uncharacterized protein</fullName>
    </submittedName>
</protein>
<reference evidence="2 3" key="1">
    <citation type="submission" date="2024-04" db="EMBL/GenBank/DDBJ databases">
        <authorList>
            <person name="Waldvogel A.-M."/>
            <person name="Schoenle A."/>
        </authorList>
    </citation>
    <scope>NUCLEOTIDE SEQUENCE [LARGE SCALE GENOMIC DNA]</scope>
</reference>
<sequence>MRTGNCRRRGTASERRSATEQRSTGKKNEAAYTQCRDTRQKDQSAPGTGETEKPRTTGPAGKQRRKETDKYSSAKAKRE</sequence>
<evidence type="ECO:0000256" key="1">
    <source>
        <dbReference type="SAM" id="MobiDB-lite"/>
    </source>
</evidence>
<accession>A0AAV2L535</accession>
<dbReference type="Proteomes" id="UP001497482">
    <property type="component" value="Chromosome 21"/>
</dbReference>